<dbReference type="CDD" id="cd02570">
    <property type="entry name" value="PseudoU_synth_EcTruA"/>
    <property type="match status" value="1"/>
</dbReference>
<feature type="binding site" evidence="4 6">
    <location>
        <position position="109"/>
    </location>
    <ligand>
        <name>substrate</name>
    </ligand>
</feature>
<dbReference type="AlphaFoldDB" id="A0A2N1J1W9"/>
<evidence type="ECO:0000256" key="5">
    <source>
        <dbReference type="PIRSR" id="PIRSR001430-1"/>
    </source>
</evidence>
<evidence type="ECO:0000256" key="2">
    <source>
        <dbReference type="ARBA" id="ARBA00022694"/>
    </source>
</evidence>
<feature type="active site" description="Nucleophile" evidence="4 5">
    <location>
        <position position="50"/>
    </location>
</feature>
<comment type="function">
    <text evidence="4">Formation of pseudouridine at positions 38, 39 and 40 in the anticodon stem and loop of transfer RNAs.</text>
</comment>
<dbReference type="EMBL" id="NXIF01000033">
    <property type="protein sequence ID" value="PKI80541.1"/>
    <property type="molecule type" value="Genomic_DNA"/>
</dbReference>
<dbReference type="GO" id="GO:0003723">
    <property type="term" value="F:RNA binding"/>
    <property type="evidence" value="ECO:0007669"/>
    <property type="project" value="InterPro"/>
</dbReference>
<keyword evidence="3 4" id="KW-0413">Isomerase</keyword>
<evidence type="ECO:0000256" key="6">
    <source>
        <dbReference type="PIRSR" id="PIRSR001430-2"/>
    </source>
</evidence>
<dbReference type="OrthoDB" id="9811823at2"/>
<comment type="catalytic activity">
    <reaction evidence="4 7">
        <text>uridine(38/39/40) in tRNA = pseudouridine(38/39/40) in tRNA</text>
        <dbReference type="Rhea" id="RHEA:22376"/>
        <dbReference type="Rhea" id="RHEA-COMP:10085"/>
        <dbReference type="Rhea" id="RHEA-COMP:10087"/>
        <dbReference type="ChEBI" id="CHEBI:65314"/>
        <dbReference type="ChEBI" id="CHEBI:65315"/>
        <dbReference type="EC" id="5.4.99.12"/>
    </reaction>
</comment>
<dbReference type="RefSeq" id="WP_101185086.1">
    <property type="nucleotide sequence ID" value="NZ_CP031218.1"/>
</dbReference>
<dbReference type="EC" id="5.4.99.12" evidence="4"/>
<dbReference type="PANTHER" id="PTHR11142:SF0">
    <property type="entry name" value="TRNA PSEUDOURIDINE SYNTHASE-LIKE 1"/>
    <property type="match status" value="1"/>
</dbReference>
<sequence length="240" mass="28139">MNAKFIISYDGSLYKGSQTQPDNSSVEDRLQEAFLSLNIKTKIVLSGRTDKDVHATGQVFNAILPNYWKDLKKLKTVLNKHLPLSIRVNKIVFVNKQFHSRFHAKKRVYRYLITSKPTTAFNAKYITYVENINEELLKEAIKLFIGVHDFEFFHKKGSDKHNLIREVYDATFYKYKNIYVFKFTANSYLRSQIRLMVGFLLKISEGKLTKEDLLLQLNKQKHIYKTPASPYGLYLAKVYY</sequence>
<dbReference type="InterPro" id="IPR020094">
    <property type="entry name" value="TruA/RsuA/RluB/E/F_N"/>
</dbReference>
<dbReference type="NCBIfam" id="TIGR00071">
    <property type="entry name" value="hisT_truA"/>
    <property type="match status" value="1"/>
</dbReference>
<dbReference type="InterPro" id="IPR020103">
    <property type="entry name" value="PsdUridine_synth_cat_dom_sf"/>
</dbReference>
<keyword evidence="2 4" id="KW-0819">tRNA processing</keyword>
<dbReference type="GO" id="GO:0160147">
    <property type="term" value="F:tRNA pseudouridine(38-40) synthase activity"/>
    <property type="evidence" value="ECO:0007669"/>
    <property type="project" value="UniProtKB-EC"/>
</dbReference>
<dbReference type="KEGG" id="ahs:AHALO_2531"/>
<evidence type="ECO:0000256" key="1">
    <source>
        <dbReference type="ARBA" id="ARBA00009375"/>
    </source>
</evidence>
<organism evidence="9 10">
    <name type="scientific">Malaciobacter halophilus</name>
    <dbReference type="NCBI Taxonomy" id="197482"/>
    <lineage>
        <taxon>Bacteria</taxon>
        <taxon>Pseudomonadati</taxon>
        <taxon>Campylobacterota</taxon>
        <taxon>Epsilonproteobacteria</taxon>
        <taxon>Campylobacterales</taxon>
        <taxon>Arcobacteraceae</taxon>
        <taxon>Malaciobacter</taxon>
    </lineage>
</organism>
<dbReference type="InterPro" id="IPR001406">
    <property type="entry name" value="PsdUridine_synth_TruA"/>
</dbReference>
<comment type="subunit">
    <text evidence="4">Homodimer.</text>
</comment>
<evidence type="ECO:0000256" key="4">
    <source>
        <dbReference type="HAMAP-Rule" id="MF_00171"/>
    </source>
</evidence>
<dbReference type="Pfam" id="PF01416">
    <property type="entry name" value="PseudoU_synth_1"/>
    <property type="match status" value="1"/>
</dbReference>
<protein>
    <recommendedName>
        <fullName evidence="4">tRNA pseudouridine synthase A</fullName>
        <ecNumber evidence="4">5.4.99.12</ecNumber>
    </recommendedName>
    <alternativeName>
        <fullName evidence="4">tRNA pseudouridine(38-40) synthase</fullName>
    </alternativeName>
    <alternativeName>
        <fullName evidence="4">tRNA pseudouridylate synthase I</fullName>
    </alternativeName>
    <alternativeName>
        <fullName evidence="4">tRNA-uridine isomerase I</fullName>
    </alternativeName>
</protein>
<dbReference type="InterPro" id="IPR020097">
    <property type="entry name" value="PsdUridine_synth_TruA_a/b_dom"/>
</dbReference>
<evidence type="ECO:0000256" key="7">
    <source>
        <dbReference type="RuleBase" id="RU003792"/>
    </source>
</evidence>
<evidence type="ECO:0000256" key="3">
    <source>
        <dbReference type="ARBA" id="ARBA00023235"/>
    </source>
</evidence>
<gene>
    <name evidence="4" type="primary">truA</name>
    <name evidence="9" type="ORF">CP960_09010</name>
</gene>
<comment type="similarity">
    <text evidence="1 4 7">Belongs to the tRNA pseudouridine synthase TruA family.</text>
</comment>
<dbReference type="HAMAP" id="MF_00171">
    <property type="entry name" value="TruA"/>
    <property type="match status" value="1"/>
</dbReference>
<dbReference type="PANTHER" id="PTHR11142">
    <property type="entry name" value="PSEUDOURIDYLATE SYNTHASE"/>
    <property type="match status" value="1"/>
</dbReference>
<evidence type="ECO:0000313" key="9">
    <source>
        <dbReference type="EMBL" id="PKI80541.1"/>
    </source>
</evidence>
<dbReference type="InterPro" id="IPR020095">
    <property type="entry name" value="PsdUridine_synth_TruA_C"/>
</dbReference>
<reference evidence="9 10" key="1">
    <citation type="submission" date="2017-09" db="EMBL/GenBank/DDBJ databases">
        <title>Genomics of the genus Arcobacter.</title>
        <authorList>
            <person name="Perez-Cataluna A."/>
            <person name="Figueras M.J."/>
            <person name="Salas-Masso N."/>
        </authorList>
    </citation>
    <scope>NUCLEOTIDE SEQUENCE [LARGE SCALE GENOMIC DNA]</scope>
    <source>
        <strain evidence="9 10">DSM 18005</strain>
    </source>
</reference>
<evidence type="ECO:0000259" key="8">
    <source>
        <dbReference type="Pfam" id="PF01416"/>
    </source>
</evidence>
<comment type="caution">
    <text evidence="9">The sequence shown here is derived from an EMBL/GenBank/DDBJ whole genome shotgun (WGS) entry which is preliminary data.</text>
</comment>
<proteinExistence type="inferred from homology"/>
<feature type="domain" description="Pseudouridine synthase I TruA alpha/beta" evidence="8">
    <location>
        <begin position="140"/>
        <end position="240"/>
    </location>
</feature>
<comment type="caution">
    <text evidence="4">Lacks conserved residue(s) required for the propagation of feature annotation.</text>
</comment>
<keyword evidence="10" id="KW-1185">Reference proteome</keyword>
<evidence type="ECO:0000313" key="10">
    <source>
        <dbReference type="Proteomes" id="UP000233248"/>
    </source>
</evidence>
<accession>A0A2N1J1W9</accession>
<dbReference type="SUPFAM" id="SSF55120">
    <property type="entry name" value="Pseudouridine synthase"/>
    <property type="match status" value="1"/>
</dbReference>
<dbReference type="Gene3D" id="3.30.70.580">
    <property type="entry name" value="Pseudouridine synthase I, catalytic domain, N-terminal subdomain"/>
    <property type="match status" value="1"/>
</dbReference>
<dbReference type="PIRSF" id="PIRSF001430">
    <property type="entry name" value="tRNA_psdUrid_synth"/>
    <property type="match status" value="1"/>
</dbReference>
<dbReference type="Gene3D" id="3.30.70.660">
    <property type="entry name" value="Pseudouridine synthase I, catalytic domain, C-terminal subdomain"/>
    <property type="match status" value="1"/>
</dbReference>
<dbReference type="GO" id="GO:0031119">
    <property type="term" value="P:tRNA pseudouridine synthesis"/>
    <property type="evidence" value="ECO:0007669"/>
    <property type="project" value="UniProtKB-UniRule"/>
</dbReference>
<name>A0A2N1J1W9_9BACT</name>
<dbReference type="Proteomes" id="UP000233248">
    <property type="component" value="Unassembled WGS sequence"/>
</dbReference>